<gene>
    <name evidence="2" type="ordered locus">Shel_25670</name>
</gene>
<reference evidence="2 3" key="1">
    <citation type="journal article" date="2009" name="Stand. Genomic Sci.">
        <title>Complete genome sequence of Slackia heliotrinireducens type strain (RHS 1).</title>
        <authorList>
            <person name="Pukall R."/>
            <person name="Lapidus A."/>
            <person name="Nolan M."/>
            <person name="Copeland A."/>
            <person name="Glavina Del Rio T."/>
            <person name="Lucas S."/>
            <person name="Chen F."/>
            <person name="Tice H."/>
            <person name="Cheng J.F."/>
            <person name="Chertkov O."/>
            <person name="Bruce D."/>
            <person name="Goodwin L."/>
            <person name="Kuske C."/>
            <person name="Brettin T."/>
            <person name="Detter J.C."/>
            <person name="Han C."/>
            <person name="Pitluck S."/>
            <person name="Pati A."/>
            <person name="Mavrommatis K."/>
            <person name="Ivanova N."/>
            <person name="Ovchinnikova G."/>
            <person name="Chen A."/>
            <person name="Palaniappan K."/>
            <person name="Schneider S."/>
            <person name="Rohde M."/>
            <person name="Chain P."/>
            <person name="D'haeseleer P."/>
            <person name="Goker M."/>
            <person name="Bristow J."/>
            <person name="Eisen J.A."/>
            <person name="Markowitz V."/>
            <person name="Kyrpides N.C."/>
            <person name="Klenk H.P."/>
            <person name="Hugenholtz P."/>
        </authorList>
    </citation>
    <scope>NUCLEOTIDE SEQUENCE [LARGE SCALE GENOMIC DNA]</scope>
    <source>
        <strain evidence="3">ATCC 29202 / DSM 20476 / NCTC 11029 / RHS 1</strain>
    </source>
</reference>
<dbReference type="HOGENOM" id="CLU_1659572_0_0_11"/>
<protein>
    <submittedName>
        <fullName evidence="2">Uncharacterized protein</fullName>
    </submittedName>
</protein>
<organism evidence="2 3">
    <name type="scientific">Slackia heliotrinireducens (strain ATCC 29202 / DSM 20476 / NCTC 11029 / RHS 1)</name>
    <name type="common">Peptococcus heliotrinreducens</name>
    <dbReference type="NCBI Taxonomy" id="471855"/>
    <lineage>
        <taxon>Bacteria</taxon>
        <taxon>Bacillati</taxon>
        <taxon>Actinomycetota</taxon>
        <taxon>Coriobacteriia</taxon>
        <taxon>Eggerthellales</taxon>
        <taxon>Eggerthellaceae</taxon>
        <taxon>Slackia</taxon>
    </lineage>
</organism>
<evidence type="ECO:0000313" key="2">
    <source>
        <dbReference type="EMBL" id="ACV23574.1"/>
    </source>
</evidence>
<dbReference type="Proteomes" id="UP000002026">
    <property type="component" value="Chromosome"/>
</dbReference>
<dbReference type="PROSITE" id="PS51257">
    <property type="entry name" value="PROKAR_LIPOPROTEIN"/>
    <property type="match status" value="1"/>
</dbReference>
<evidence type="ECO:0000256" key="1">
    <source>
        <dbReference type="SAM" id="SignalP"/>
    </source>
</evidence>
<dbReference type="KEGG" id="shi:Shel_25670"/>
<name>C7N2R6_SLAHD</name>
<proteinExistence type="predicted"/>
<dbReference type="STRING" id="471855.Shel_25670"/>
<feature type="chain" id="PRO_5002979733" evidence="1">
    <location>
        <begin position="25"/>
        <end position="159"/>
    </location>
</feature>
<keyword evidence="3" id="KW-1185">Reference proteome</keyword>
<dbReference type="AlphaFoldDB" id="C7N2R6"/>
<accession>C7N2R6</accession>
<feature type="signal peptide" evidence="1">
    <location>
        <begin position="1"/>
        <end position="24"/>
    </location>
</feature>
<dbReference type="EMBL" id="CP001684">
    <property type="protein sequence ID" value="ACV23574.1"/>
    <property type="molecule type" value="Genomic_DNA"/>
</dbReference>
<sequence>MKFYKGIALFAIAAALSVAMTACGGSDTPESTDGDGTPGVEQLTDVSGAEVRLGEGVTEATVDVTLAEGEALVIMANFESNPGEVITTTSMNGEELGSDCFYDGYGYTEIGYDPGDYTVDISAPEATGTMWVLAYPANQVDVMTMDSQEIVETVLSDVK</sequence>
<keyword evidence="1" id="KW-0732">Signal</keyword>
<evidence type="ECO:0000313" key="3">
    <source>
        <dbReference type="Proteomes" id="UP000002026"/>
    </source>
</evidence>
<dbReference type="RefSeq" id="WP_012799672.1">
    <property type="nucleotide sequence ID" value="NC_013165.1"/>
</dbReference>